<feature type="domain" description="RecF/RecN/SMC N-terminal" evidence="15">
    <location>
        <begin position="2"/>
        <end position="368"/>
    </location>
</feature>
<dbReference type="HAMAP" id="MF_00365">
    <property type="entry name" value="RecF"/>
    <property type="match status" value="1"/>
</dbReference>
<dbReference type="RefSeq" id="WP_006547042.1">
    <property type="nucleotide sequence ID" value="NZ_DS999545.1"/>
</dbReference>
<dbReference type="eggNOG" id="COG1195">
    <property type="taxonomic scope" value="Bacteria"/>
</dbReference>
<keyword evidence="4 13" id="KW-0963">Cytoplasm</keyword>
<dbReference type="Proteomes" id="UP000010301">
    <property type="component" value="Unassembled WGS sequence"/>
</dbReference>
<keyword evidence="5 13" id="KW-0235">DNA replication</keyword>
<dbReference type="InterPro" id="IPR027417">
    <property type="entry name" value="P-loop_NTPase"/>
</dbReference>
<evidence type="ECO:0000256" key="7">
    <source>
        <dbReference type="ARBA" id="ARBA00022763"/>
    </source>
</evidence>
<dbReference type="GO" id="GO:0006260">
    <property type="term" value="P:DNA replication"/>
    <property type="evidence" value="ECO:0007669"/>
    <property type="project" value="UniProtKB-UniRule"/>
</dbReference>
<keyword evidence="10 13" id="KW-0234">DNA repair</keyword>
<evidence type="ECO:0000259" key="15">
    <source>
        <dbReference type="Pfam" id="PF02463"/>
    </source>
</evidence>
<dbReference type="EMBL" id="ACFG01000004">
    <property type="protein sequence ID" value="EEH64308.1"/>
    <property type="molecule type" value="Genomic_DNA"/>
</dbReference>
<keyword evidence="7 13" id="KW-0227">DNA damage</keyword>
<evidence type="ECO:0000313" key="17">
    <source>
        <dbReference type="Proteomes" id="UP000010301"/>
    </source>
</evidence>
<evidence type="ECO:0000256" key="6">
    <source>
        <dbReference type="ARBA" id="ARBA00022741"/>
    </source>
</evidence>
<keyword evidence="8 13" id="KW-0067">ATP-binding</keyword>
<evidence type="ECO:0000256" key="3">
    <source>
        <dbReference type="ARBA" id="ARBA00020170"/>
    </source>
</evidence>
<keyword evidence="11 13" id="KW-0742">SOS response</keyword>
<evidence type="ECO:0000256" key="5">
    <source>
        <dbReference type="ARBA" id="ARBA00022705"/>
    </source>
</evidence>
<dbReference type="PROSITE" id="PS00617">
    <property type="entry name" value="RECF_1"/>
    <property type="match status" value="1"/>
</dbReference>
<comment type="function">
    <text evidence="12 13 14">The RecF protein is involved in DNA metabolism; it is required for DNA replication and normal SOS inducibility. RecF binds preferentially to single-stranded, linear DNA. It also seems to bind ATP.</text>
</comment>
<dbReference type="SUPFAM" id="SSF52540">
    <property type="entry name" value="P-loop containing nucleoside triphosphate hydrolases"/>
    <property type="match status" value="1"/>
</dbReference>
<dbReference type="InterPro" id="IPR003395">
    <property type="entry name" value="RecF/RecN/SMC_N"/>
</dbReference>
<accession>C0VY05</accession>
<dbReference type="NCBIfam" id="TIGR00611">
    <property type="entry name" value="recf"/>
    <property type="match status" value="1"/>
</dbReference>
<keyword evidence="9 13" id="KW-0238">DNA-binding</keyword>
<dbReference type="GO" id="GO:0005524">
    <property type="term" value="F:ATP binding"/>
    <property type="evidence" value="ECO:0007669"/>
    <property type="project" value="UniProtKB-UniRule"/>
</dbReference>
<name>C0VY05_9ACTO</name>
<dbReference type="OrthoDB" id="9803889at2"/>
<dbReference type="InterPro" id="IPR018078">
    <property type="entry name" value="DNA-binding_RecF_CS"/>
</dbReference>
<evidence type="ECO:0000256" key="11">
    <source>
        <dbReference type="ARBA" id="ARBA00023236"/>
    </source>
</evidence>
<dbReference type="Gene3D" id="1.20.1050.90">
    <property type="entry name" value="RecF/RecN/SMC, N-terminal domain"/>
    <property type="match status" value="1"/>
</dbReference>
<evidence type="ECO:0000256" key="4">
    <source>
        <dbReference type="ARBA" id="ARBA00022490"/>
    </source>
</evidence>
<evidence type="ECO:0000313" key="16">
    <source>
        <dbReference type="EMBL" id="EEH64308.1"/>
    </source>
</evidence>
<evidence type="ECO:0000256" key="2">
    <source>
        <dbReference type="ARBA" id="ARBA00008016"/>
    </source>
</evidence>
<dbReference type="Pfam" id="PF02463">
    <property type="entry name" value="SMC_N"/>
    <property type="match status" value="1"/>
</dbReference>
<feature type="binding site" evidence="13">
    <location>
        <begin position="30"/>
        <end position="37"/>
    </location>
    <ligand>
        <name>ATP</name>
        <dbReference type="ChEBI" id="CHEBI:30616"/>
    </ligand>
</feature>
<reference evidence="16 17" key="1">
    <citation type="submission" date="2009-01" db="EMBL/GenBank/DDBJ databases">
        <authorList>
            <person name="Qin X."/>
            <person name="Bachman B."/>
            <person name="Battles P."/>
            <person name="Bell A."/>
            <person name="Bess C."/>
            <person name="Bickham C."/>
            <person name="Chaboub L."/>
            <person name="Chen D."/>
            <person name="Coyle M."/>
            <person name="Deiros D.R."/>
            <person name="Dinh H."/>
            <person name="Forbes L."/>
            <person name="Fowler G."/>
            <person name="Francisco L."/>
            <person name="Fu Q."/>
            <person name="Gubbala S."/>
            <person name="Hale W."/>
            <person name="Han Y."/>
            <person name="Hemphill L."/>
            <person name="Highlander S.K."/>
            <person name="Hirani K."/>
            <person name="Hogues M."/>
            <person name="Jackson L."/>
            <person name="Jakkamsetti A."/>
            <person name="Javaid M."/>
            <person name="Jiang H."/>
            <person name="Korchina V."/>
            <person name="Kovar C."/>
            <person name="Lara F."/>
            <person name="Lee S."/>
            <person name="Mata R."/>
            <person name="Mathew T."/>
            <person name="Moen C."/>
            <person name="Morales K."/>
            <person name="Munidasa M."/>
            <person name="Nazareth L."/>
            <person name="Ngo R."/>
            <person name="Nguyen L."/>
            <person name="Okwuonu G."/>
            <person name="Ongeri F."/>
            <person name="Patil S."/>
            <person name="Petrosino J."/>
            <person name="Pham C."/>
            <person name="Pham P."/>
            <person name="Pu L.-L."/>
            <person name="Puazo M."/>
            <person name="Raj R."/>
            <person name="Reid J."/>
            <person name="Rouhana J."/>
            <person name="Saada N."/>
            <person name="Shang Y."/>
            <person name="Simmons D."/>
            <person name="Thornton R."/>
            <person name="Warren J."/>
            <person name="Weissenberger G."/>
            <person name="Zhang J."/>
            <person name="Zhang L."/>
            <person name="Zhou C."/>
            <person name="Zhu D."/>
            <person name="Muzny D."/>
            <person name="Worley K."/>
            <person name="Gibbs R."/>
        </authorList>
    </citation>
    <scope>NUCLEOTIDE SEQUENCE [LARGE SCALE GENOMIC DNA]</scope>
    <source>
        <strain evidence="16 17">DSM 15436</strain>
    </source>
</reference>
<proteinExistence type="inferred from homology"/>
<dbReference type="GO" id="GO:0009432">
    <property type="term" value="P:SOS response"/>
    <property type="evidence" value="ECO:0007669"/>
    <property type="project" value="UniProtKB-UniRule"/>
</dbReference>
<comment type="similarity">
    <text evidence="2 13 14">Belongs to the RecF family.</text>
</comment>
<gene>
    <name evidence="13 16" type="primary">recF</name>
    <name evidence="16" type="ORF">HMPREF0044_0045</name>
</gene>
<comment type="caution">
    <text evidence="16">The sequence shown here is derived from an EMBL/GenBank/DDBJ whole genome shotgun (WGS) entry which is preliminary data.</text>
</comment>
<dbReference type="AlphaFoldDB" id="C0VY05"/>
<dbReference type="GO" id="GO:0003697">
    <property type="term" value="F:single-stranded DNA binding"/>
    <property type="evidence" value="ECO:0007669"/>
    <property type="project" value="UniProtKB-UniRule"/>
</dbReference>
<evidence type="ECO:0000256" key="14">
    <source>
        <dbReference type="RuleBase" id="RU000578"/>
    </source>
</evidence>
<evidence type="ECO:0000256" key="1">
    <source>
        <dbReference type="ARBA" id="ARBA00004496"/>
    </source>
</evidence>
<dbReference type="GO" id="GO:0006302">
    <property type="term" value="P:double-strand break repair"/>
    <property type="evidence" value="ECO:0007669"/>
    <property type="project" value="TreeGrafter"/>
</dbReference>
<dbReference type="PANTHER" id="PTHR32182">
    <property type="entry name" value="DNA REPLICATION AND REPAIR PROTEIN RECF"/>
    <property type="match status" value="1"/>
</dbReference>
<dbReference type="InterPro" id="IPR042174">
    <property type="entry name" value="RecF_2"/>
</dbReference>
<dbReference type="Gene3D" id="3.40.50.300">
    <property type="entry name" value="P-loop containing nucleotide triphosphate hydrolases"/>
    <property type="match status" value="1"/>
</dbReference>
<evidence type="ECO:0000256" key="9">
    <source>
        <dbReference type="ARBA" id="ARBA00023125"/>
    </source>
</evidence>
<sequence>MYVSHLALNDFRSYKETLIELKPGITVLLGYNGQGKTNVIEAIAYLAHLSSHRVNADTALVRYPQNGENPPAAAVIRAKLHKAQRERILEIEIVKGKANRARLNRAPAKPRDLLGEIKVIVFAPEDLNLVKGDPAGRRHFLDSIATQLWPSYGVVKADYEKVLKQRASLLKQLGKSLRAGMKPDYAMLEIWDQPLINYASQLISLRLKLLKMLTKPANEAHKIVANGVKELRLEYVNSLAEYSGEVDVNKLATDDIEAYQVLMKQVLESLRSAEVIRGVNLLGPHRDDLDLWLDELPVKGFASHGESWSVALALRLGCFEILCSEDYLGAVETPILILDDVFSELDGKRRKALLEAISGAEQVIITAAVAGDIPTEIEADVLSVNFAKDTGSVCERGSL</sequence>
<evidence type="ECO:0000256" key="8">
    <source>
        <dbReference type="ARBA" id="ARBA00022840"/>
    </source>
</evidence>
<dbReference type="InterPro" id="IPR001238">
    <property type="entry name" value="DNA-binding_RecF"/>
</dbReference>
<dbReference type="GO" id="GO:0005737">
    <property type="term" value="C:cytoplasm"/>
    <property type="evidence" value="ECO:0007669"/>
    <property type="project" value="UniProtKB-SubCell"/>
</dbReference>
<evidence type="ECO:0000256" key="13">
    <source>
        <dbReference type="HAMAP-Rule" id="MF_00365"/>
    </source>
</evidence>
<keyword evidence="17" id="KW-1185">Reference proteome</keyword>
<dbReference type="HOGENOM" id="CLU_040267_1_1_11"/>
<dbReference type="PANTHER" id="PTHR32182:SF0">
    <property type="entry name" value="DNA REPLICATION AND REPAIR PROTEIN RECF"/>
    <property type="match status" value="1"/>
</dbReference>
<dbReference type="GO" id="GO:0000731">
    <property type="term" value="P:DNA synthesis involved in DNA repair"/>
    <property type="evidence" value="ECO:0007669"/>
    <property type="project" value="TreeGrafter"/>
</dbReference>
<keyword evidence="6 13" id="KW-0547">Nucleotide-binding</keyword>
<organism evidence="16 17">
    <name type="scientific">Gleimia coleocanis DSM 15436</name>
    <dbReference type="NCBI Taxonomy" id="525245"/>
    <lineage>
        <taxon>Bacteria</taxon>
        <taxon>Bacillati</taxon>
        <taxon>Actinomycetota</taxon>
        <taxon>Actinomycetes</taxon>
        <taxon>Actinomycetales</taxon>
        <taxon>Actinomycetaceae</taxon>
        <taxon>Gleimia</taxon>
    </lineage>
</organism>
<dbReference type="STRING" id="525245.HMPREF0044_0045"/>
<protein>
    <recommendedName>
        <fullName evidence="3 13">DNA replication and repair protein RecF</fullName>
    </recommendedName>
</protein>
<comment type="subcellular location">
    <subcellularLocation>
        <location evidence="1 13 14">Cytoplasm</location>
    </subcellularLocation>
</comment>
<dbReference type="PROSITE" id="PS00618">
    <property type="entry name" value="RECF_2"/>
    <property type="match status" value="1"/>
</dbReference>
<evidence type="ECO:0000256" key="10">
    <source>
        <dbReference type="ARBA" id="ARBA00023204"/>
    </source>
</evidence>
<evidence type="ECO:0000256" key="12">
    <source>
        <dbReference type="ARBA" id="ARBA00025401"/>
    </source>
</evidence>